<gene>
    <name evidence="2" type="ORF">SK803_39175</name>
</gene>
<comment type="caution">
    <text evidence="2">The sequence shown here is derived from an EMBL/GenBank/DDBJ whole genome shotgun (WGS) entry which is preliminary data.</text>
</comment>
<feature type="chain" id="PRO_5045096902" description="Neocarzinostatin family protein" evidence="1">
    <location>
        <begin position="35"/>
        <end position="148"/>
    </location>
</feature>
<reference evidence="2 3" key="1">
    <citation type="submission" date="2023-11" db="EMBL/GenBank/DDBJ databases">
        <title>Lentzea sokolovensis, sp. nov., Lentzea kristufkii, sp. nov., and Lentzea miocenensis, sp. nov., rare actinobacteria from Sokolov Coal Basin, Miocene lacustrine sediment, Czech Republic.</title>
        <authorList>
            <person name="Lara A."/>
            <person name="Kotroba L."/>
            <person name="Nouioui I."/>
            <person name="Neumann-Schaal M."/>
            <person name="Mast Y."/>
            <person name="Chronakova A."/>
        </authorList>
    </citation>
    <scope>NUCLEOTIDE SEQUENCE [LARGE SCALE GENOMIC DNA]</scope>
    <source>
        <strain evidence="2 3">BCCO 10_0856</strain>
    </source>
</reference>
<accession>A0ABU4TDI7</accession>
<evidence type="ECO:0008006" key="4">
    <source>
        <dbReference type="Google" id="ProtNLM"/>
    </source>
</evidence>
<dbReference type="EMBL" id="JAXAVW010000042">
    <property type="protein sequence ID" value="MDX8036255.1"/>
    <property type="molecule type" value="Genomic_DNA"/>
</dbReference>
<keyword evidence="1" id="KW-0732">Signal</keyword>
<reference evidence="2 3" key="2">
    <citation type="submission" date="2023-11" db="EMBL/GenBank/DDBJ databases">
        <authorList>
            <person name="Lara A.C."/>
            <person name="Chronakova A."/>
        </authorList>
    </citation>
    <scope>NUCLEOTIDE SEQUENCE [LARGE SCALE GENOMIC DNA]</scope>
    <source>
        <strain evidence="2 3">BCCO 10_0856</strain>
    </source>
</reference>
<proteinExistence type="predicted"/>
<dbReference type="Proteomes" id="UP001285521">
    <property type="component" value="Unassembled WGS sequence"/>
</dbReference>
<organism evidence="2 3">
    <name type="scientific">Lentzea miocenica</name>
    <dbReference type="NCBI Taxonomy" id="3095431"/>
    <lineage>
        <taxon>Bacteria</taxon>
        <taxon>Bacillati</taxon>
        <taxon>Actinomycetota</taxon>
        <taxon>Actinomycetes</taxon>
        <taxon>Pseudonocardiales</taxon>
        <taxon>Pseudonocardiaceae</taxon>
        <taxon>Lentzea</taxon>
    </lineage>
</organism>
<name>A0ABU4TDI7_9PSEU</name>
<evidence type="ECO:0000256" key="1">
    <source>
        <dbReference type="SAM" id="SignalP"/>
    </source>
</evidence>
<feature type="signal peptide" evidence="1">
    <location>
        <begin position="1"/>
        <end position="34"/>
    </location>
</feature>
<sequence length="148" mass="14915">MRGSIMKKFSAGKTLAVVAVAGGSLIASVAPVMADVSTQSPSNLALRVESPAKVEVSGAVLKVKVTYACPVGSSGNLSLQVTQAVAGGRIASGSGEAGVDCIGDFKTVTVTLTARDNAFRRGIAYAQATMGVPMIGVAEDERQISITA</sequence>
<protein>
    <recommendedName>
        <fullName evidence="4">Neocarzinostatin family protein</fullName>
    </recommendedName>
</protein>
<evidence type="ECO:0000313" key="2">
    <source>
        <dbReference type="EMBL" id="MDX8036255.1"/>
    </source>
</evidence>
<dbReference type="RefSeq" id="WP_319971261.1">
    <property type="nucleotide sequence ID" value="NZ_JAXAVW010000042.1"/>
</dbReference>
<evidence type="ECO:0000313" key="3">
    <source>
        <dbReference type="Proteomes" id="UP001285521"/>
    </source>
</evidence>
<keyword evidence="3" id="KW-1185">Reference proteome</keyword>